<dbReference type="AlphaFoldDB" id="A0A8J5ES40"/>
<evidence type="ECO:0000256" key="6">
    <source>
        <dbReference type="ARBA" id="ARBA00023134"/>
    </source>
</evidence>
<dbReference type="GO" id="GO:0005525">
    <property type="term" value="F:GTP binding"/>
    <property type="evidence" value="ECO:0007669"/>
    <property type="project" value="UniProtKB-KW"/>
</dbReference>
<feature type="transmembrane region" description="Helical" evidence="8">
    <location>
        <begin position="12"/>
        <end position="31"/>
    </location>
</feature>
<keyword evidence="8" id="KW-0472">Membrane</keyword>
<dbReference type="PRINTS" id="PR00315">
    <property type="entry name" value="ELONGATNFCT"/>
</dbReference>
<comment type="subcellular location">
    <subcellularLocation>
        <location evidence="2">Cytoplasm</location>
    </subcellularLocation>
</comment>
<dbReference type="InterPro" id="IPR008990">
    <property type="entry name" value="Elect_transpt_acc-like_dom_sf"/>
</dbReference>
<dbReference type="InterPro" id="IPR054696">
    <property type="entry name" value="GTP-eEF1A_C"/>
</dbReference>
<dbReference type="InterPro" id="IPR004207">
    <property type="entry name" value="Fd_thioredoxin_Rdtase_alpha"/>
</dbReference>
<dbReference type="FunFam" id="2.40.30.10:FF:000060">
    <property type="entry name" value="elongation factor 1-alpha isoform X4"/>
    <property type="match status" value="1"/>
</dbReference>
<evidence type="ECO:0000256" key="7">
    <source>
        <dbReference type="SAM" id="MobiDB-lite"/>
    </source>
</evidence>
<evidence type="ECO:0000259" key="9">
    <source>
        <dbReference type="PROSITE" id="PS51722"/>
    </source>
</evidence>
<dbReference type="InterPro" id="IPR050100">
    <property type="entry name" value="TRAFAC_GTPase_members"/>
</dbReference>
<accession>A0A8J5ES40</accession>
<dbReference type="Proteomes" id="UP000734854">
    <property type="component" value="Unassembled WGS sequence"/>
</dbReference>
<keyword evidence="6" id="KW-0342">GTP-binding</keyword>
<reference evidence="10 11" key="1">
    <citation type="submission" date="2020-08" db="EMBL/GenBank/DDBJ databases">
        <title>Plant Genome Project.</title>
        <authorList>
            <person name="Zhang R.-G."/>
        </authorList>
    </citation>
    <scope>NUCLEOTIDE SEQUENCE [LARGE SCALE GENOMIC DNA]</scope>
    <source>
        <tissue evidence="10">Rhizome</tissue>
    </source>
</reference>
<evidence type="ECO:0000313" key="11">
    <source>
        <dbReference type="Proteomes" id="UP000734854"/>
    </source>
</evidence>
<keyword evidence="8" id="KW-1133">Transmembrane helix</keyword>
<protein>
    <recommendedName>
        <fullName evidence="9">Tr-type G domain-containing protein</fullName>
    </recommendedName>
</protein>
<dbReference type="SUPFAM" id="SSF50090">
    <property type="entry name" value="Electron transport accessory proteins"/>
    <property type="match status" value="1"/>
</dbReference>
<evidence type="ECO:0000256" key="3">
    <source>
        <dbReference type="ARBA" id="ARBA00007249"/>
    </source>
</evidence>
<dbReference type="Pfam" id="PF02941">
    <property type="entry name" value="FeThRed_A"/>
    <property type="match status" value="1"/>
</dbReference>
<feature type="transmembrane region" description="Helical" evidence="8">
    <location>
        <begin position="51"/>
        <end position="75"/>
    </location>
</feature>
<dbReference type="Gene3D" id="2.30.30.50">
    <property type="match status" value="1"/>
</dbReference>
<dbReference type="GO" id="GO:0005737">
    <property type="term" value="C:cytoplasm"/>
    <property type="evidence" value="ECO:0007669"/>
    <property type="project" value="UniProtKB-SubCell"/>
</dbReference>
<dbReference type="InterPro" id="IPR009000">
    <property type="entry name" value="Transl_B-barrel_sf"/>
</dbReference>
<gene>
    <name evidence="10" type="ORF">ZIOFF_064106</name>
</gene>
<evidence type="ECO:0000256" key="5">
    <source>
        <dbReference type="ARBA" id="ARBA00022741"/>
    </source>
</evidence>
<dbReference type="PROSITE" id="PS51722">
    <property type="entry name" value="G_TR_2"/>
    <property type="match status" value="1"/>
</dbReference>
<dbReference type="GO" id="GO:0015979">
    <property type="term" value="P:photosynthesis"/>
    <property type="evidence" value="ECO:0007669"/>
    <property type="project" value="InterPro"/>
</dbReference>
<dbReference type="FunFam" id="3.40.50.300:FF:001277">
    <property type="entry name" value="Elongation factor 1 alpha-like protein"/>
    <property type="match status" value="1"/>
</dbReference>
<dbReference type="CDD" id="cd01883">
    <property type="entry name" value="EF1_alpha"/>
    <property type="match status" value="1"/>
</dbReference>
<dbReference type="InterPro" id="IPR027417">
    <property type="entry name" value="P-loop_NTPase"/>
</dbReference>
<comment type="caution">
    <text evidence="10">The sequence shown here is derived from an EMBL/GenBank/DDBJ whole genome shotgun (WGS) entry which is preliminary data.</text>
</comment>
<keyword evidence="5" id="KW-0547">Nucleotide-binding</keyword>
<feature type="compositionally biased region" description="Basic and acidic residues" evidence="7">
    <location>
        <begin position="89"/>
        <end position="104"/>
    </location>
</feature>
<keyword evidence="8" id="KW-0812">Transmembrane</keyword>
<dbReference type="EMBL" id="JACMSC010000018">
    <property type="protein sequence ID" value="KAG6474890.1"/>
    <property type="molecule type" value="Genomic_DNA"/>
</dbReference>
<organism evidence="10 11">
    <name type="scientific">Zingiber officinale</name>
    <name type="common">Ginger</name>
    <name type="synonym">Amomum zingiber</name>
    <dbReference type="NCBI Taxonomy" id="94328"/>
    <lineage>
        <taxon>Eukaryota</taxon>
        <taxon>Viridiplantae</taxon>
        <taxon>Streptophyta</taxon>
        <taxon>Embryophyta</taxon>
        <taxon>Tracheophyta</taxon>
        <taxon>Spermatophyta</taxon>
        <taxon>Magnoliopsida</taxon>
        <taxon>Liliopsida</taxon>
        <taxon>Zingiberales</taxon>
        <taxon>Zingiberaceae</taxon>
        <taxon>Zingiber</taxon>
    </lineage>
</organism>
<comment type="function">
    <text evidence="1">This protein promotes the GTP-dependent binding of aminoacyl-tRNA to the A-site of ribosomes during protein biosynthesis.</text>
</comment>
<dbReference type="CDD" id="cd04093">
    <property type="entry name" value="HBS1_C_III"/>
    <property type="match status" value="1"/>
</dbReference>
<dbReference type="SUPFAM" id="SSF50447">
    <property type="entry name" value="Translation proteins"/>
    <property type="match status" value="1"/>
</dbReference>
<dbReference type="SUPFAM" id="SSF50465">
    <property type="entry name" value="EF-Tu/eEF-1alpha/eIF2-gamma C-terminal domain"/>
    <property type="match status" value="1"/>
</dbReference>
<keyword evidence="4" id="KW-0963">Cytoplasm</keyword>
<feature type="region of interest" description="Disordered" evidence="7">
    <location>
        <begin position="89"/>
        <end position="142"/>
    </location>
</feature>
<dbReference type="InterPro" id="IPR009001">
    <property type="entry name" value="Transl_elong_EF1A/Init_IF2_C"/>
</dbReference>
<keyword evidence="11" id="KW-1185">Reference proteome</keyword>
<dbReference type="Pfam" id="PF22594">
    <property type="entry name" value="GTP-eEF1A_C"/>
    <property type="match status" value="1"/>
</dbReference>
<dbReference type="PANTHER" id="PTHR23115">
    <property type="entry name" value="TRANSLATION FACTOR"/>
    <property type="match status" value="1"/>
</dbReference>
<evidence type="ECO:0000256" key="8">
    <source>
        <dbReference type="SAM" id="Phobius"/>
    </source>
</evidence>
<dbReference type="InterPro" id="IPR000795">
    <property type="entry name" value="T_Tr_GTP-bd_dom"/>
</dbReference>
<evidence type="ECO:0000256" key="1">
    <source>
        <dbReference type="ARBA" id="ARBA00003982"/>
    </source>
</evidence>
<feature type="domain" description="Tr-type G" evidence="9">
    <location>
        <begin position="185"/>
        <end position="410"/>
    </location>
</feature>
<dbReference type="SUPFAM" id="SSF52540">
    <property type="entry name" value="P-loop containing nucleoside triphosphate hydrolases"/>
    <property type="match status" value="1"/>
</dbReference>
<dbReference type="Gene3D" id="3.40.50.300">
    <property type="entry name" value="P-loop containing nucleotide triphosphate hydrolases"/>
    <property type="match status" value="1"/>
</dbReference>
<name>A0A8J5ES40_ZINOF</name>
<comment type="similarity">
    <text evidence="3">Belongs to the TRAFAC class translation factor GTPase superfamily. Classic translation factor GTPase family. EF-Tu/EF-1A subfamily.</text>
</comment>
<evidence type="ECO:0000256" key="2">
    <source>
        <dbReference type="ARBA" id="ARBA00004496"/>
    </source>
</evidence>
<dbReference type="FunFam" id="2.40.30.10:FF:000020">
    <property type="entry name" value="Translation elongation factor EF-1"/>
    <property type="match status" value="1"/>
</dbReference>
<evidence type="ECO:0000313" key="10">
    <source>
        <dbReference type="EMBL" id="KAG6474890.1"/>
    </source>
</evidence>
<dbReference type="GO" id="GO:0003924">
    <property type="term" value="F:GTPase activity"/>
    <property type="evidence" value="ECO:0007669"/>
    <property type="project" value="InterPro"/>
</dbReference>
<dbReference type="Pfam" id="PF00009">
    <property type="entry name" value="GTP_EFTU"/>
    <property type="match status" value="1"/>
</dbReference>
<proteinExistence type="inferred from homology"/>
<evidence type="ECO:0000256" key="4">
    <source>
        <dbReference type="ARBA" id="ARBA00022490"/>
    </source>
</evidence>
<dbReference type="Gene3D" id="2.40.30.10">
    <property type="entry name" value="Translation factors"/>
    <property type="match status" value="2"/>
</dbReference>
<sequence length="781" mass="85524">MGLTMTMAMHFAANYLLNLLIFVFWFTHYSLEQMLHLSLVRMAVSMESGNVQFVHMTMMKVHFVVTYVALFMSILPLMANKKLRRCSEGQPEYRRGESNSKGKEAQVLSSDNETLVPSVHGSKVSSDCESESSHSRENMNLTAPLSSNLNQLKLGKHPIRNKKVNSKTKYQPEEWMLMEKEPEILKQLNLAIVGHVDSGKSTLSGRLLHLLGKVSKKEMHKYEKEAKEKGKGSFAYAWAMDESPEERERGVTMTVAVAYFDSKKYHVVLLDSPGHKDFVPNMISGAAQADAAVLVVDASTGSFEAGMDGYGIGQTREHAQLVRSFGVEQIIVAVNKMDVVGYSKERFDFIKSQLGAFLRSCGFKDSSIIWVPLSVVENQNLVTTSADVRLSSWCQGVCLLDAIDSLQTPLRDVSKSLILPICDVVKTSMGQVAACGKLETGAIRNGSKVLVMPIGALAAVRSIERDSISCNLARAGDHIAVTLQAIETGHVLAGGVLCHPDYPVQVATCLELKILVLDIPTPILVGSQVEFHIHHAKVAGRVSKMVVLLDQKTGKVSKTAPRILKGKQSAIIEVRLDGAVCAEEFSKSKALGRAFLRSSGTTIAVGIVTRIVERKSFEIGFPIMPTPATAAAAALSPSLFLQSLPSAATIAPLSRPSLFRPCPTATILPFRARLRVTCQTVLSADVSSSAEIEEEEQLAAAKIGKRVRVIVPLKVYHVQKAPGLDLNGLEGVIKQYVGVWKGKRISANLPFKIEFQIEVEGQPRPVKFISHLKEDEFEYVD</sequence>